<sequence length="73" mass="8441">MKWTTFFMVALIVAGIFLFQWPKMKQAPRKDKWVFSLLLLTGWGISLFDIQHISGPIQLKAIIFGPLGQFMKN</sequence>
<dbReference type="AlphaFoldDB" id="A0A1B9AMJ7"/>
<comment type="caution">
    <text evidence="2">The sequence shown here is derived from an EMBL/GenBank/DDBJ whole genome shotgun (WGS) entry which is preliminary data.</text>
</comment>
<keyword evidence="1" id="KW-0472">Membrane</keyword>
<evidence type="ECO:0000313" key="2">
    <source>
        <dbReference type="EMBL" id="OCA85153.1"/>
    </source>
</evidence>
<organism evidence="2 3">
    <name type="scientific">Pseudobacillus wudalianchiensis</name>
    <dbReference type="NCBI Taxonomy" id="1743143"/>
    <lineage>
        <taxon>Bacteria</taxon>
        <taxon>Bacillati</taxon>
        <taxon>Bacillota</taxon>
        <taxon>Bacilli</taxon>
        <taxon>Bacillales</taxon>
        <taxon>Bacillaceae</taxon>
        <taxon>Pseudobacillus</taxon>
    </lineage>
</organism>
<keyword evidence="3" id="KW-1185">Reference proteome</keyword>
<feature type="transmembrane region" description="Helical" evidence="1">
    <location>
        <begin position="6"/>
        <end position="21"/>
    </location>
</feature>
<evidence type="ECO:0000313" key="3">
    <source>
        <dbReference type="Proteomes" id="UP000092578"/>
    </source>
</evidence>
<evidence type="ECO:0000256" key="1">
    <source>
        <dbReference type="SAM" id="Phobius"/>
    </source>
</evidence>
<accession>A0A1B9AMJ7</accession>
<gene>
    <name evidence="2" type="ORF">A8F95_10760</name>
</gene>
<dbReference type="Proteomes" id="UP000092578">
    <property type="component" value="Unassembled WGS sequence"/>
</dbReference>
<protein>
    <submittedName>
        <fullName evidence="2">Uncharacterized protein</fullName>
    </submittedName>
</protein>
<dbReference type="EMBL" id="MAYT01000027">
    <property type="protein sequence ID" value="OCA85153.1"/>
    <property type="molecule type" value="Genomic_DNA"/>
</dbReference>
<proteinExistence type="predicted"/>
<dbReference type="RefSeq" id="WP_065411121.1">
    <property type="nucleotide sequence ID" value="NZ_MAYT01000027.1"/>
</dbReference>
<keyword evidence="1" id="KW-1133">Transmembrane helix</keyword>
<name>A0A1B9AMJ7_9BACI</name>
<reference evidence="3" key="1">
    <citation type="submission" date="2016-05" db="EMBL/GenBank/DDBJ databases">
        <authorList>
            <person name="Liu B."/>
            <person name="Wang J."/>
            <person name="Zhu Y."/>
            <person name="Liu G."/>
            <person name="Chen Q."/>
            <person name="Chen Z."/>
            <person name="Lan J."/>
            <person name="Che J."/>
            <person name="Ge C."/>
            <person name="Shi H."/>
            <person name="Pan Z."/>
            <person name="Liu X."/>
        </authorList>
    </citation>
    <scope>NUCLEOTIDE SEQUENCE [LARGE SCALE GENOMIC DNA]</scope>
    <source>
        <strain evidence="3">FJAT-27215</strain>
    </source>
</reference>
<keyword evidence="1" id="KW-0812">Transmembrane</keyword>
<feature type="transmembrane region" description="Helical" evidence="1">
    <location>
        <begin position="33"/>
        <end position="50"/>
    </location>
</feature>